<dbReference type="Pfam" id="PF13320">
    <property type="entry name" value="GH123_cat"/>
    <property type="match status" value="1"/>
</dbReference>
<comment type="caution">
    <text evidence="2">The sequence shown here is derived from an EMBL/GenBank/DDBJ whole genome shotgun (WGS) entry which is preliminary data.</text>
</comment>
<proteinExistence type="predicted"/>
<feature type="domain" description="Glycoside hydrolase 123 catalytic" evidence="1">
    <location>
        <begin position="127"/>
        <end position="319"/>
    </location>
</feature>
<name>A0A645DIM5_9ZZZZ</name>
<evidence type="ECO:0000259" key="1">
    <source>
        <dbReference type="Pfam" id="PF13320"/>
    </source>
</evidence>
<dbReference type="EMBL" id="VSSQ01036597">
    <property type="protein sequence ID" value="MPM89107.1"/>
    <property type="molecule type" value="Genomic_DNA"/>
</dbReference>
<organism evidence="2">
    <name type="scientific">bioreactor metagenome</name>
    <dbReference type="NCBI Taxonomy" id="1076179"/>
    <lineage>
        <taxon>unclassified sequences</taxon>
        <taxon>metagenomes</taxon>
        <taxon>ecological metagenomes</taxon>
    </lineage>
</organism>
<sequence>MTQPQLFNYCTDADHGIYTQDKAAAQQFYRYKEGKVAFEALSPEAKRLRELEIATENLLLEHQITPSSLYITTRRHRIEDIERWHANHGSFYNITYVPPRPVAKGAPYPEWSRKLVLDNLAASVPELRRAGLLDRCFIYSFDEINDEKFFSAQQILSEIKRFYPDIPIVTTAYDRDFGRTNGLDRVIDVWCPQIERFVEQLDTVRQVQQSGKKVWFYSCLWDPGMDMLTEKPLTAPRLLVGFAQAKYSSDGFLYYSVISGQSRQQLIEGGPLTGHNGQGYVNYTGDGLLVYATTHGPQPALRLKAVRDGLEDMEYYRMLRKLDPARMTPADAATLAELLAVPETLIADLEIYDRTGEALERERRRAGELLSHYAAEK</sequence>
<evidence type="ECO:0000313" key="2">
    <source>
        <dbReference type="EMBL" id="MPM89107.1"/>
    </source>
</evidence>
<reference evidence="2" key="1">
    <citation type="submission" date="2019-08" db="EMBL/GenBank/DDBJ databases">
        <authorList>
            <person name="Kucharzyk K."/>
            <person name="Murdoch R.W."/>
            <person name="Higgins S."/>
            <person name="Loffler F."/>
        </authorList>
    </citation>
    <scope>NUCLEOTIDE SEQUENCE</scope>
</reference>
<protein>
    <recommendedName>
        <fullName evidence="1">Glycoside hydrolase 123 catalytic domain-containing protein</fullName>
    </recommendedName>
</protein>
<gene>
    <name evidence="2" type="ORF">SDC9_136215</name>
</gene>
<accession>A0A645DIM5</accession>
<dbReference type="AlphaFoldDB" id="A0A645DIM5"/>
<dbReference type="InterPro" id="IPR025150">
    <property type="entry name" value="GH123_cat"/>
</dbReference>